<keyword evidence="4" id="KW-1185">Reference proteome</keyword>
<dbReference type="Proteomes" id="UP000708347">
    <property type="component" value="Unassembled WGS sequence"/>
</dbReference>
<evidence type="ECO:0000256" key="1">
    <source>
        <dbReference type="SAM" id="MobiDB-lite"/>
    </source>
</evidence>
<evidence type="ECO:0000313" key="3">
    <source>
        <dbReference type="EMBL" id="NTY61217.1"/>
    </source>
</evidence>
<protein>
    <recommendedName>
        <fullName evidence="2">Predicted hydrolase N-terminal domain-containing protein</fullName>
    </recommendedName>
</protein>
<dbReference type="Pfam" id="PF22905">
    <property type="entry name" value="Hydro_N_hd"/>
    <property type="match status" value="1"/>
</dbReference>
<feature type="domain" description="Predicted hydrolase N-terminal" evidence="2">
    <location>
        <begin position="2"/>
        <end position="93"/>
    </location>
</feature>
<organism evidence="3 4">
    <name type="scientific">Mycolicibacterium sphagni</name>
    <dbReference type="NCBI Taxonomy" id="1786"/>
    <lineage>
        <taxon>Bacteria</taxon>
        <taxon>Bacillati</taxon>
        <taxon>Actinomycetota</taxon>
        <taxon>Actinomycetes</taxon>
        <taxon>Mycobacteriales</taxon>
        <taxon>Mycobacteriaceae</taxon>
        <taxon>Mycolicibacterium</taxon>
    </lineage>
</organism>
<accession>A0ABX2K0K5</accession>
<dbReference type="InterPro" id="IPR054469">
    <property type="entry name" value="Pred_hydrolase_N"/>
</dbReference>
<reference evidence="3 4" key="1">
    <citation type="submission" date="2019-05" db="EMBL/GenBank/DDBJ databases">
        <title>Mycolicibacterium sphagni ENV482 genome assembly.</title>
        <authorList>
            <person name="Chen W."/>
            <person name="Faulkner N.W."/>
            <person name="Hyman M.R."/>
        </authorList>
    </citation>
    <scope>NUCLEOTIDE SEQUENCE [LARGE SCALE GENOMIC DNA]</scope>
    <source>
        <strain evidence="3 4">ENV482</strain>
    </source>
</reference>
<proteinExistence type="predicted"/>
<sequence>MVQRDQLPAIGADLSTIAANLAEVQRFSGMQVHNLNTQLHYIDALIDQALAHDQDTSALEDNAISATSSVLHQVEALRDDYGAKLEASLTDLRAEHGYDPAPIEDVDGDGELGPEQRGRESTDYYDANQRAKDEALVDGGGAMNQEKADAAARLRDFATATNPAADADARQLAGERLDDFRMANFVGPLPKDPIVGGDARTRARGRLDLQRQLEQGLYGLPPMTPDQATQQLDDGEQFGRSMTVKQAVDALVGQGMSPEGAARTVSEVASGTPWSELVKQDSGLLGGAGAGIKAIADSASNGRHYVPDVLTADDAGVLLKVGKRLGTAGAMIDGVMALNDMYHGAKPGETLGGLAGSAGGGAFGAWLATVAAGSVVGPEGTFVAAVIASVGVAAGGEWAGKRVGGLFDNAFGN</sequence>
<name>A0ABX2K0K5_9MYCO</name>
<comment type="caution">
    <text evidence="3">The sequence shown here is derived from an EMBL/GenBank/DDBJ whole genome shotgun (WGS) entry which is preliminary data.</text>
</comment>
<feature type="compositionally biased region" description="Acidic residues" evidence="1">
    <location>
        <begin position="102"/>
        <end position="112"/>
    </location>
</feature>
<feature type="region of interest" description="Disordered" evidence="1">
    <location>
        <begin position="95"/>
        <end position="122"/>
    </location>
</feature>
<evidence type="ECO:0000313" key="4">
    <source>
        <dbReference type="Proteomes" id="UP000708347"/>
    </source>
</evidence>
<gene>
    <name evidence="3" type="ORF">FEG63_16870</name>
</gene>
<evidence type="ECO:0000259" key="2">
    <source>
        <dbReference type="Pfam" id="PF22905"/>
    </source>
</evidence>
<dbReference type="EMBL" id="VBSB01000010">
    <property type="protein sequence ID" value="NTY61217.1"/>
    <property type="molecule type" value="Genomic_DNA"/>
</dbReference>